<keyword evidence="7" id="KW-0408">Iron</keyword>
<proteinExistence type="inferred from homology"/>
<dbReference type="GO" id="GO:0003700">
    <property type="term" value="F:DNA-binding transcription factor activity"/>
    <property type="evidence" value="ECO:0007669"/>
    <property type="project" value="InterPro"/>
</dbReference>
<evidence type="ECO:0000256" key="15">
    <source>
        <dbReference type="ARBA" id="ARBA00033329"/>
    </source>
</evidence>
<reference evidence="17 18" key="1">
    <citation type="submission" date="2014-08" db="EMBL/GenBank/DDBJ databases">
        <title>Complete genome sequence of Corynebacterium frankenforstense ST18(T) (=DSM 45800(T)), isolated from raw cow milk.</title>
        <authorList>
            <person name="Ruckert C."/>
            <person name="Albersmeier A."/>
            <person name="Winkler A."/>
            <person name="Lipski A."/>
            <person name="Kalinowski J."/>
        </authorList>
    </citation>
    <scope>NUCLEOTIDE SEQUENCE [LARGE SCALE GENOMIC DNA]</scope>
    <source>
        <strain evidence="17 18">ST18</strain>
    </source>
</reference>
<dbReference type="SUPFAM" id="SSF47979">
    <property type="entry name" value="Iron-dependent repressor protein, dimerization domain"/>
    <property type="match status" value="1"/>
</dbReference>
<comment type="similarity">
    <text evidence="2">Belongs to the DtxR/MntR family.</text>
</comment>
<evidence type="ECO:0000256" key="11">
    <source>
        <dbReference type="ARBA" id="ARBA00023163"/>
    </source>
</evidence>
<protein>
    <recommendedName>
        <fullName evidence="4">Diphtheria toxin repressor</fullName>
    </recommendedName>
    <alternativeName>
        <fullName evidence="14">Iron-dependent diphtheria tox regulatory element</fullName>
    </alternativeName>
    <alternativeName>
        <fullName evidence="13">Manganese transport regulator</fullName>
    </alternativeName>
    <alternativeName>
        <fullName evidence="15">Tox regulatory factor</fullName>
    </alternativeName>
</protein>
<accession>A0A1L7CRX0</accession>
<dbReference type="SMART" id="SM00899">
    <property type="entry name" value="FeoA"/>
    <property type="match status" value="1"/>
</dbReference>
<evidence type="ECO:0000256" key="9">
    <source>
        <dbReference type="ARBA" id="ARBA00023125"/>
    </source>
</evidence>
<evidence type="ECO:0000256" key="7">
    <source>
        <dbReference type="ARBA" id="ARBA00023004"/>
    </source>
</evidence>
<dbReference type="Gene3D" id="1.10.10.10">
    <property type="entry name" value="Winged helix-like DNA-binding domain superfamily/Winged helix DNA-binding domain"/>
    <property type="match status" value="1"/>
</dbReference>
<keyword evidence="10" id="KW-0010">Activator</keyword>
<dbReference type="SUPFAM" id="SSF50037">
    <property type="entry name" value="C-terminal domain of transcriptional repressors"/>
    <property type="match status" value="1"/>
</dbReference>
<dbReference type="GO" id="GO:0045892">
    <property type="term" value="P:negative regulation of DNA-templated transcription"/>
    <property type="evidence" value="ECO:0007669"/>
    <property type="project" value="TreeGrafter"/>
</dbReference>
<dbReference type="PANTHER" id="PTHR33238:SF11">
    <property type="entry name" value="TRANSCRIPTIONAL REGULATOR MNTR"/>
    <property type="match status" value="1"/>
</dbReference>
<evidence type="ECO:0000256" key="12">
    <source>
        <dbReference type="ARBA" id="ARBA00023211"/>
    </source>
</evidence>
<dbReference type="Pfam" id="PF02742">
    <property type="entry name" value="Fe_dep_repr_C"/>
    <property type="match status" value="1"/>
</dbReference>
<dbReference type="OrthoDB" id="9791355at2"/>
<dbReference type="FunFam" id="1.10.60.10:FF:000004">
    <property type="entry name" value="DtxR family transcriptional regulator"/>
    <property type="match status" value="1"/>
</dbReference>
<feature type="domain" description="HTH dtxR-type" evidence="16">
    <location>
        <begin position="6"/>
        <end position="74"/>
    </location>
</feature>
<dbReference type="PANTHER" id="PTHR33238">
    <property type="entry name" value="IRON (METAL) DEPENDENT REPRESSOR, DTXR FAMILY"/>
    <property type="match status" value="1"/>
</dbReference>
<dbReference type="EMBL" id="CP009247">
    <property type="protein sequence ID" value="APT88569.1"/>
    <property type="molecule type" value="Genomic_DNA"/>
</dbReference>
<dbReference type="InterPro" id="IPR038157">
    <property type="entry name" value="FeoA_core_dom"/>
</dbReference>
<dbReference type="Proteomes" id="UP000185434">
    <property type="component" value="Chromosome"/>
</dbReference>
<dbReference type="GO" id="GO:0005737">
    <property type="term" value="C:cytoplasm"/>
    <property type="evidence" value="ECO:0007669"/>
    <property type="project" value="UniProtKB-SubCell"/>
</dbReference>
<dbReference type="Pfam" id="PF04023">
    <property type="entry name" value="FeoA"/>
    <property type="match status" value="1"/>
</dbReference>
<gene>
    <name evidence="17" type="ORF">CFRA_03945</name>
</gene>
<evidence type="ECO:0000256" key="8">
    <source>
        <dbReference type="ARBA" id="ARBA00023015"/>
    </source>
</evidence>
<evidence type="ECO:0000256" key="3">
    <source>
        <dbReference type="ARBA" id="ARBA00011738"/>
    </source>
</evidence>
<keyword evidence="9" id="KW-0238">DNA-binding</keyword>
<keyword evidence="12" id="KW-0464">Manganese</keyword>
<dbReference type="InterPro" id="IPR022687">
    <property type="entry name" value="HTH_DTXR"/>
</dbReference>
<dbReference type="InterPro" id="IPR001367">
    <property type="entry name" value="Fe_dep_repressor"/>
</dbReference>
<dbReference type="SUPFAM" id="SSF46785">
    <property type="entry name" value="Winged helix' DNA-binding domain"/>
    <property type="match status" value="1"/>
</dbReference>
<dbReference type="AlphaFoldDB" id="A0A1L7CRX0"/>
<comment type="subcellular location">
    <subcellularLocation>
        <location evidence="1">Cytoplasm</location>
    </subcellularLocation>
</comment>
<dbReference type="InterPro" id="IPR007167">
    <property type="entry name" value="Fe-transptr_FeoA-like"/>
</dbReference>
<dbReference type="InterPro" id="IPR022689">
    <property type="entry name" value="Iron_dep_repressor"/>
</dbReference>
<evidence type="ECO:0000256" key="5">
    <source>
        <dbReference type="ARBA" id="ARBA00022490"/>
    </source>
</evidence>
<evidence type="ECO:0000256" key="13">
    <source>
        <dbReference type="ARBA" id="ARBA00032593"/>
    </source>
</evidence>
<dbReference type="PROSITE" id="PS50944">
    <property type="entry name" value="HTH_DTXR"/>
    <property type="match status" value="1"/>
</dbReference>
<dbReference type="KEGG" id="cfk:CFRA_03945"/>
<dbReference type="InterPro" id="IPR036421">
    <property type="entry name" value="Fe_dep_repressor_sf"/>
</dbReference>
<keyword evidence="5" id="KW-0963">Cytoplasm</keyword>
<sequence>MKVTDLPDRSQDYLKKIFDLVDWDRGDVSTASGVALSDLAEALGQQRSTASEAVKRLAGMGLIDHTPYKPIMLTEQGRALAVQLVRRHRLVETFLERVVGYGVEEIHAEAEVLEHAVSDLFIERIDEALGHPTRDPHGDPIPAADGTVETVDSEPLSALGEGEPATVVRLRDRDAKLLRYLTDCGVAPGVGVRLLPAPYDGMARIAVDGREEAVTVAADALGHIQVRRETAE</sequence>
<dbReference type="STRING" id="1437875.CFRA_03945"/>
<dbReference type="InterPro" id="IPR008988">
    <property type="entry name" value="Transcriptional_repressor_C"/>
</dbReference>
<comment type="subunit">
    <text evidence="3">Homodimer.</text>
</comment>
<organism evidence="17 18">
    <name type="scientific">Corynebacterium frankenforstense DSM 45800</name>
    <dbReference type="NCBI Taxonomy" id="1437875"/>
    <lineage>
        <taxon>Bacteria</taxon>
        <taxon>Bacillati</taxon>
        <taxon>Actinomycetota</taxon>
        <taxon>Actinomycetes</taxon>
        <taxon>Mycobacteriales</taxon>
        <taxon>Corynebacteriaceae</taxon>
        <taxon>Corynebacterium</taxon>
    </lineage>
</organism>
<dbReference type="Gene3D" id="1.10.60.10">
    <property type="entry name" value="Iron dependent repressor, metal binding and dimerisation domain"/>
    <property type="match status" value="1"/>
</dbReference>
<evidence type="ECO:0000256" key="14">
    <source>
        <dbReference type="ARBA" id="ARBA00032618"/>
    </source>
</evidence>
<dbReference type="InterPro" id="IPR036390">
    <property type="entry name" value="WH_DNA-bd_sf"/>
</dbReference>
<dbReference type="GO" id="GO:0003677">
    <property type="term" value="F:DNA binding"/>
    <property type="evidence" value="ECO:0007669"/>
    <property type="project" value="UniProtKB-KW"/>
</dbReference>
<evidence type="ECO:0000256" key="6">
    <source>
        <dbReference type="ARBA" id="ARBA00022491"/>
    </source>
</evidence>
<keyword evidence="11" id="KW-0804">Transcription</keyword>
<dbReference type="InterPro" id="IPR036388">
    <property type="entry name" value="WH-like_DNA-bd_sf"/>
</dbReference>
<evidence type="ECO:0000256" key="2">
    <source>
        <dbReference type="ARBA" id="ARBA00007871"/>
    </source>
</evidence>
<name>A0A1L7CRX0_9CORY</name>
<dbReference type="GO" id="GO:0046914">
    <property type="term" value="F:transition metal ion binding"/>
    <property type="evidence" value="ECO:0007669"/>
    <property type="project" value="InterPro"/>
</dbReference>
<dbReference type="SMART" id="SM00529">
    <property type="entry name" value="HTH_DTXR"/>
    <property type="match status" value="1"/>
</dbReference>
<keyword evidence="8" id="KW-0805">Transcription regulation</keyword>
<evidence type="ECO:0000313" key="17">
    <source>
        <dbReference type="EMBL" id="APT88569.1"/>
    </source>
</evidence>
<evidence type="ECO:0000259" key="16">
    <source>
        <dbReference type="PROSITE" id="PS50944"/>
    </source>
</evidence>
<evidence type="ECO:0000256" key="10">
    <source>
        <dbReference type="ARBA" id="ARBA00023159"/>
    </source>
</evidence>
<evidence type="ECO:0000256" key="4">
    <source>
        <dbReference type="ARBA" id="ARBA00016140"/>
    </source>
</evidence>
<dbReference type="Gene3D" id="2.30.30.90">
    <property type="match status" value="1"/>
</dbReference>
<dbReference type="InterPro" id="IPR050536">
    <property type="entry name" value="DtxR_MntR_Metal-Reg"/>
</dbReference>
<evidence type="ECO:0000313" key="18">
    <source>
        <dbReference type="Proteomes" id="UP000185434"/>
    </source>
</evidence>
<evidence type="ECO:0000256" key="1">
    <source>
        <dbReference type="ARBA" id="ARBA00004496"/>
    </source>
</evidence>
<dbReference type="GO" id="GO:0046983">
    <property type="term" value="F:protein dimerization activity"/>
    <property type="evidence" value="ECO:0007669"/>
    <property type="project" value="InterPro"/>
</dbReference>
<keyword evidence="6" id="KW-0678">Repressor</keyword>
<keyword evidence="18" id="KW-1185">Reference proteome</keyword>
<dbReference type="Pfam" id="PF01325">
    <property type="entry name" value="Fe_dep_repress"/>
    <property type="match status" value="1"/>
</dbReference>